<dbReference type="PANTHER" id="PTHR48207:SF3">
    <property type="entry name" value="SUCCINATE--HYDROXYMETHYLGLUTARATE COA-TRANSFERASE"/>
    <property type="match status" value="1"/>
</dbReference>
<organism evidence="3 4">
    <name type="scientific">Nocardiopsis dassonvillei (strain ATCC 23218 / DSM 43111 / CIP 107115 / JCM 7437 / KCTC 9190 / NBRC 14626 / NCTC 10488 / NRRL B-5397 / IMRU 509)</name>
    <name type="common">Actinomadura dassonvillei</name>
    <dbReference type="NCBI Taxonomy" id="446468"/>
    <lineage>
        <taxon>Bacteria</taxon>
        <taxon>Bacillati</taxon>
        <taxon>Actinomycetota</taxon>
        <taxon>Actinomycetes</taxon>
        <taxon>Streptosporangiales</taxon>
        <taxon>Nocardiopsidaceae</taxon>
        <taxon>Nocardiopsis</taxon>
    </lineage>
</organism>
<dbReference type="GeneID" id="91489276"/>
<reference evidence="3 4" key="1">
    <citation type="journal article" date="2010" name="Stand. Genomic Sci.">
        <title>Complete genome sequence of Nocardiopsis dassonvillei type strain (IMRU 509).</title>
        <authorList>
            <person name="Sun H."/>
            <person name="Lapidus A."/>
            <person name="Nolan M."/>
            <person name="Lucas S."/>
            <person name="Del Rio T.G."/>
            <person name="Tice H."/>
            <person name="Cheng J.F."/>
            <person name="Tapia R."/>
            <person name="Han C."/>
            <person name="Goodwin L."/>
            <person name="Pitluck S."/>
            <person name="Pagani I."/>
            <person name="Ivanova N."/>
            <person name="Mavromatis K."/>
            <person name="Mikhailova N."/>
            <person name="Pati A."/>
            <person name="Chen A."/>
            <person name="Palaniappan K."/>
            <person name="Land M."/>
            <person name="Hauser L."/>
            <person name="Chang Y.J."/>
            <person name="Jeffries C.D."/>
            <person name="Djao O.D."/>
            <person name="Rohde M."/>
            <person name="Sikorski J."/>
            <person name="Goker M."/>
            <person name="Woyke T."/>
            <person name="Bristow J."/>
            <person name="Eisen J.A."/>
            <person name="Markowitz V."/>
            <person name="Hugenholtz P."/>
            <person name="Kyrpides N.C."/>
            <person name="Klenk H.P."/>
        </authorList>
    </citation>
    <scope>NUCLEOTIDE SEQUENCE [LARGE SCALE GENOMIC DNA]</scope>
    <source>
        <strain evidence="4">ATCC 23218 / DSM 43111 / CIP 107115 / JCM 7437 / KCTC 9190 / NBRC 14626 / NCTC 10488 / NRRL B-5397 / IMRU 509</strain>
    </source>
</reference>
<proteinExistence type="predicted"/>
<keyword evidence="1" id="KW-0808">Transferase</keyword>
<feature type="region of interest" description="Disordered" evidence="2">
    <location>
        <begin position="338"/>
        <end position="359"/>
    </location>
</feature>
<evidence type="ECO:0000256" key="2">
    <source>
        <dbReference type="SAM" id="MobiDB-lite"/>
    </source>
</evidence>
<dbReference type="InterPro" id="IPR003673">
    <property type="entry name" value="CoA-Trfase_fam_III"/>
</dbReference>
<dbReference type="Pfam" id="PF02515">
    <property type="entry name" value="CoA_transf_3"/>
    <property type="match status" value="1"/>
</dbReference>
<name>D7B213_NOCDD</name>
<dbReference type="InterPro" id="IPR050483">
    <property type="entry name" value="CoA-transferase_III_domain"/>
</dbReference>
<sequence length="391" mass="42165">MQPLRGVTVVSLEQAIAAPYASRHLADMGARVIKVERPGTGDFARGYDSRVNGMSSHFVWVNRNKESLTLDIKDPRGNEVLRRLLARADVFIQNLAPGAAARAGLGAAELHARHPGLIVCDISGYGSPGPYETMKAYDLLVQSESGLLSVTGSGEEMAKVGISVSDIAAGMYAYSSILGALLERARTGKGAHLDVSMLEATAEWMGFPLYYTYDGQEPPARAGAAHATIYPYGPFVARDEQVVLMAIQNEREWRAFCERFLERPAFAEDPAYATNAARSANRDTLKAVIDRRFAELDGDEATSLLADVPVAYARVNSLADVWNHPQLAARGRWHEVDTPTGRVPALAPPGPRDPAPRMDPVPDLGEHTDAILGELGMTAEETGELRSGGVV</sequence>
<evidence type="ECO:0000313" key="3">
    <source>
        <dbReference type="EMBL" id="ADH66634.1"/>
    </source>
</evidence>
<protein>
    <submittedName>
        <fullName evidence="3">L-carnitine dehydratase/bile acid-inducible protein F</fullName>
    </submittedName>
</protein>
<dbReference type="AlphaFoldDB" id="D7B213"/>
<dbReference type="RefSeq" id="WP_013152241.1">
    <property type="nucleotide sequence ID" value="NC_014210.1"/>
</dbReference>
<feature type="compositionally biased region" description="Pro residues" evidence="2">
    <location>
        <begin position="346"/>
        <end position="359"/>
    </location>
</feature>
<dbReference type="OrthoDB" id="4251672at2"/>
<evidence type="ECO:0000313" key="4">
    <source>
        <dbReference type="Proteomes" id="UP000002219"/>
    </source>
</evidence>
<gene>
    <name evidence="3" type="ordered locus">Ndas_1193</name>
</gene>
<accession>D7B213</accession>
<dbReference type="Gene3D" id="3.30.1540.10">
    <property type="entry name" value="formyl-coa transferase, domain 3"/>
    <property type="match status" value="1"/>
</dbReference>
<dbReference type="InterPro" id="IPR023606">
    <property type="entry name" value="CoA-Trfase_III_dom_1_sf"/>
</dbReference>
<keyword evidence="4" id="KW-1185">Reference proteome</keyword>
<dbReference type="InterPro" id="IPR044855">
    <property type="entry name" value="CoA-Trfase_III_dom3_sf"/>
</dbReference>
<dbReference type="HOGENOM" id="CLU_033975_1_1_11"/>
<dbReference type="eggNOG" id="COG1804">
    <property type="taxonomic scope" value="Bacteria"/>
</dbReference>
<dbReference type="Proteomes" id="UP000002219">
    <property type="component" value="Chromosome 1"/>
</dbReference>
<dbReference type="PANTHER" id="PTHR48207">
    <property type="entry name" value="SUCCINATE--HYDROXYMETHYLGLUTARATE COA-TRANSFERASE"/>
    <property type="match status" value="1"/>
</dbReference>
<dbReference type="EMBL" id="CP002040">
    <property type="protein sequence ID" value="ADH66634.1"/>
    <property type="molecule type" value="Genomic_DNA"/>
</dbReference>
<dbReference type="KEGG" id="nda:Ndas_1193"/>
<dbReference type="Gene3D" id="3.40.50.10540">
    <property type="entry name" value="Crotonobetainyl-coa:carnitine coa-transferase, domain 1"/>
    <property type="match status" value="1"/>
</dbReference>
<dbReference type="STRING" id="446468.Ndas_1193"/>
<dbReference type="GO" id="GO:0008410">
    <property type="term" value="F:CoA-transferase activity"/>
    <property type="evidence" value="ECO:0007669"/>
    <property type="project" value="TreeGrafter"/>
</dbReference>
<evidence type="ECO:0000256" key="1">
    <source>
        <dbReference type="ARBA" id="ARBA00022679"/>
    </source>
</evidence>
<dbReference type="SUPFAM" id="SSF89796">
    <property type="entry name" value="CoA-transferase family III (CaiB/BaiF)"/>
    <property type="match status" value="1"/>
</dbReference>